<sequence length="108" mass="12562">MDAASAAVRARAFSETVSEKAHIQFHLSTVFITVNYFAAEVKVRRRRCKSSLASETRLARRRNAYATREERALGPARPIARDLRRPMCPRFQERPTLTLRRNNTRYCH</sequence>
<feature type="transmembrane region" description="Helical" evidence="1">
    <location>
        <begin position="21"/>
        <end position="39"/>
    </location>
</feature>
<keyword evidence="3" id="KW-1185">Reference proteome</keyword>
<organism evidence="2 3">
    <name type="scientific">Leptosia nina</name>
    <dbReference type="NCBI Taxonomy" id="320188"/>
    <lineage>
        <taxon>Eukaryota</taxon>
        <taxon>Metazoa</taxon>
        <taxon>Ecdysozoa</taxon>
        <taxon>Arthropoda</taxon>
        <taxon>Hexapoda</taxon>
        <taxon>Insecta</taxon>
        <taxon>Pterygota</taxon>
        <taxon>Neoptera</taxon>
        <taxon>Endopterygota</taxon>
        <taxon>Lepidoptera</taxon>
        <taxon>Glossata</taxon>
        <taxon>Ditrysia</taxon>
        <taxon>Papilionoidea</taxon>
        <taxon>Pieridae</taxon>
        <taxon>Pierinae</taxon>
        <taxon>Leptosia</taxon>
    </lineage>
</organism>
<accession>A0AAV1JEU3</accession>
<keyword evidence="1" id="KW-1133">Transmembrane helix</keyword>
<protein>
    <submittedName>
        <fullName evidence="2">Uncharacterized protein</fullName>
    </submittedName>
</protein>
<evidence type="ECO:0000256" key="1">
    <source>
        <dbReference type="SAM" id="Phobius"/>
    </source>
</evidence>
<comment type="caution">
    <text evidence="2">The sequence shown here is derived from an EMBL/GenBank/DDBJ whole genome shotgun (WGS) entry which is preliminary data.</text>
</comment>
<proteinExistence type="predicted"/>
<keyword evidence="1" id="KW-0812">Transmembrane</keyword>
<evidence type="ECO:0000313" key="2">
    <source>
        <dbReference type="EMBL" id="CAK1547033.1"/>
    </source>
</evidence>
<gene>
    <name evidence="2" type="ORF">LNINA_LOCUS6534</name>
</gene>
<keyword evidence="1" id="KW-0472">Membrane</keyword>
<dbReference type="Proteomes" id="UP001497472">
    <property type="component" value="Unassembled WGS sequence"/>
</dbReference>
<evidence type="ECO:0000313" key="3">
    <source>
        <dbReference type="Proteomes" id="UP001497472"/>
    </source>
</evidence>
<name>A0AAV1JEU3_9NEOP</name>
<dbReference type="AlphaFoldDB" id="A0AAV1JEU3"/>
<dbReference type="EMBL" id="CAVLEF010000009">
    <property type="protein sequence ID" value="CAK1547033.1"/>
    <property type="molecule type" value="Genomic_DNA"/>
</dbReference>
<reference evidence="2 3" key="1">
    <citation type="submission" date="2023-11" db="EMBL/GenBank/DDBJ databases">
        <authorList>
            <person name="Okamura Y."/>
        </authorList>
    </citation>
    <scope>NUCLEOTIDE SEQUENCE [LARGE SCALE GENOMIC DNA]</scope>
</reference>